<evidence type="ECO:0000313" key="2">
    <source>
        <dbReference type="Proteomes" id="UP000035016"/>
    </source>
</evidence>
<accession>A0A0F7VKK4</accession>
<reference evidence="2" key="1">
    <citation type="submission" date="2015-02" db="EMBL/GenBank/DDBJ databases">
        <authorList>
            <person name="Gomez-Escribano P.J."/>
        </authorList>
    </citation>
    <scope>NUCLEOTIDE SEQUENCE [LARGE SCALE GENOMIC DNA]</scope>
    <source>
        <strain evidence="2">C34 (DSM 42122 / NRRL B-24963)</strain>
        <plasmid evidence="2">pSLE1</plasmid>
    </source>
</reference>
<dbReference type="RefSeq" id="WP_047121289.1">
    <property type="nucleotide sequence ID" value="NZ_LN831788.1"/>
</dbReference>
<name>A0A0F7VKK4_STRLW</name>
<dbReference type="Proteomes" id="UP000035016">
    <property type="component" value="Plasmid pSLE1"/>
</dbReference>
<sequence>MDPLPRVGRCQHCQQIRPVFLYTATFDNGEPIWTTPCPEYWTAHGVWLCTRDWSEAETCRVNGRTFHVEHGLVVFAENEPRTRIWAGGGELLTQADEDLNTCKAILAATDTSERTRL</sequence>
<dbReference type="EMBL" id="LN831788">
    <property type="protein sequence ID" value="CQR59259.1"/>
    <property type="molecule type" value="Genomic_DNA"/>
</dbReference>
<proteinExistence type="predicted"/>
<keyword evidence="1" id="KW-0614">Plasmid</keyword>
<organism evidence="1 2">
    <name type="scientific">Streptomyces leeuwenhoekii</name>
    <dbReference type="NCBI Taxonomy" id="1437453"/>
    <lineage>
        <taxon>Bacteria</taxon>
        <taxon>Bacillati</taxon>
        <taxon>Actinomycetota</taxon>
        <taxon>Actinomycetes</taxon>
        <taxon>Kitasatosporales</taxon>
        <taxon>Streptomycetaceae</taxon>
        <taxon>Streptomyces</taxon>
    </lineage>
</organism>
<gene>
    <name evidence="1" type="ORF">sle1_092</name>
</gene>
<protein>
    <submittedName>
        <fullName evidence="1">Sle1_092 protein</fullName>
    </submittedName>
</protein>
<evidence type="ECO:0000313" key="1">
    <source>
        <dbReference type="EMBL" id="CQR59259.1"/>
    </source>
</evidence>
<dbReference type="AlphaFoldDB" id="A0A0F7VKK4"/>
<geneLocation type="plasmid" evidence="1 2">
    <name>pSLE1</name>
</geneLocation>
<dbReference type="KEGG" id="sle:sle1_092"/>
<dbReference type="PATRIC" id="fig|1437453.6.peg.7218"/>